<keyword evidence="6" id="KW-0132">Cell division</keyword>
<evidence type="ECO:0000256" key="2">
    <source>
        <dbReference type="ARBA" id="ARBA00004629"/>
    </source>
</evidence>
<dbReference type="PANTHER" id="PTHR32017:SF3">
    <property type="entry name" value="SPINDLE AND KINETOCHORE-ASSOCIATED PROTEIN 2"/>
    <property type="match status" value="1"/>
</dbReference>
<dbReference type="GO" id="GO:0005876">
    <property type="term" value="C:spindle microtubule"/>
    <property type="evidence" value="ECO:0007669"/>
    <property type="project" value="InterPro"/>
</dbReference>
<dbReference type="PANTHER" id="PTHR32017">
    <property type="entry name" value="SPINDLE AND KINETOCHORE-ASSOCIATED PROTEIN 2"/>
    <property type="match status" value="1"/>
</dbReference>
<dbReference type="GO" id="GO:0007059">
    <property type="term" value="P:chromosome segregation"/>
    <property type="evidence" value="ECO:0007669"/>
    <property type="project" value="InterPro"/>
</dbReference>
<keyword evidence="9" id="KW-0995">Kinetochore</keyword>
<organism evidence="16 17">
    <name type="scientific">Lymnaea stagnalis</name>
    <name type="common">Great pond snail</name>
    <name type="synonym">Helix stagnalis</name>
    <dbReference type="NCBI Taxonomy" id="6523"/>
    <lineage>
        <taxon>Eukaryota</taxon>
        <taxon>Metazoa</taxon>
        <taxon>Spiralia</taxon>
        <taxon>Lophotrochozoa</taxon>
        <taxon>Mollusca</taxon>
        <taxon>Gastropoda</taxon>
        <taxon>Heterobranchia</taxon>
        <taxon>Euthyneura</taxon>
        <taxon>Panpulmonata</taxon>
        <taxon>Hygrophila</taxon>
        <taxon>Lymnaeoidea</taxon>
        <taxon>Lymnaeidae</taxon>
        <taxon>Lymnaea</taxon>
    </lineage>
</organism>
<evidence type="ECO:0000256" key="9">
    <source>
        <dbReference type="ARBA" id="ARBA00022838"/>
    </source>
</evidence>
<name>A0AAV2IIM5_LYMST</name>
<evidence type="ECO:0000256" key="1">
    <source>
        <dbReference type="ARBA" id="ARBA00004186"/>
    </source>
</evidence>
<feature type="compositionally biased region" description="Basic and acidic residues" evidence="14">
    <location>
        <begin position="165"/>
        <end position="174"/>
    </location>
</feature>
<dbReference type="Pfam" id="PF16740">
    <property type="entry name" value="SKA2"/>
    <property type="match status" value="1"/>
</dbReference>
<evidence type="ECO:0000313" key="16">
    <source>
        <dbReference type="EMBL" id="CAL1544593.1"/>
    </source>
</evidence>
<keyword evidence="17" id="KW-1185">Reference proteome</keyword>
<dbReference type="InterPro" id="IPR026762">
    <property type="entry name" value="Ska2"/>
</dbReference>
<keyword evidence="10" id="KW-0206">Cytoskeleton</keyword>
<evidence type="ECO:0000256" key="8">
    <source>
        <dbReference type="ARBA" id="ARBA00022776"/>
    </source>
</evidence>
<evidence type="ECO:0000313" key="17">
    <source>
        <dbReference type="Proteomes" id="UP001497497"/>
    </source>
</evidence>
<keyword evidence="12" id="KW-0137">Centromere</keyword>
<proteinExistence type="inferred from homology"/>
<evidence type="ECO:0000256" key="10">
    <source>
        <dbReference type="ARBA" id="ARBA00023212"/>
    </source>
</evidence>
<feature type="domain" description="Ska2 N-terminal" evidence="15">
    <location>
        <begin position="2"/>
        <end position="104"/>
    </location>
</feature>
<keyword evidence="8" id="KW-0498">Mitosis</keyword>
<keyword evidence="11" id="KW-0131">Cell cycle</keyword>
<protein>
    <recommendedName>
        <fullName evidence="13">Protein FAM33A</fullName>
    </recommendedName>
</protein>
<gene>
    <name evidence="16" type="ORF">GSLYS_00018106001</name>
</gene>
<dbReference type="Gene3D" id="6.10.250.1380">
    <property type="match status" value="1"/>
</dbReference>
<keyword evidence="7" id="KW-0493">Microtubule</keyword>
<dbReference type="Proteomes" id="UP001497497">
    <property type="component" value="Unassembled WGS sequence"/>
</dbReference>
<dbReference type="EMBL" id="CAXITT010000633">
    <property type="protein sequence ID" value="CAL1544593.1"/>
    <property type="molecule type" value="Genomic_DNA"/>
</dbReference>
<comment type="similarity">
    <text evidence="3">Belongs to the SKA2 family.</text>
</comment>
<dbReference type="AlphaFoldDB" id="A0AAV2IIM5"/>
<feature type="region of interest" description="Disordered" evidence="14">
    <location>
        <begin position="121"/>
        <end position="178"/>
    </location>
</feature>
<evidence type="ECO:0000256" key="14">
    <source>
        <dbReference type="SAM" id="MobiDB-lite"/>
    </source>
</evidence>
<dbReference type="GO" id="GO:0051301">
    <property type="term" value="P:cell division"/>
    <property type="evidence" value="ECO:0007669"/>
    <property type="project" value="UniProtKB-KW"/>
</dbReference>
<dbReference type="GO" id="GO:0000940">
    <property type="term" value="C:outer kinetochore"/>
    <property type="evidence" value="ECO:0007669"/>
    <property type="project" value="InterPro"/>
</dbReference>
<evidence type="ECO:0000256" key="3">
    <source>
        <dbReference type="ARBA" id="ARBA00010684"/>
    </source>
</evidence>
<evidence type="ECO:0000256" key="13">
    <source>
        <dbReference type="ARBA" id="ARBA00029651"/>
    </source>
</evidence>
<dbReference type="GO" id="GO:0008017">
    <property type="term" value="F:microtubule binding"/>
    <property type="evidence" value="ECO:0007669"/>
    <property type="project" value="InterPro"/>
</dbReference>
<feature type="compositionally biased region" description="Basic and acidic residues" evidence="14">
    <location>
        <begin position="127"/>
        <end position="143"/>
    </location>
</feature>
<reference evidence="16 17" key="1">
    <citation type="submission" date="2024-04" db="EMBL/GenBank/DDBJ databases">
        <authorList>
            <consortium name="Genoscope - CEA"/>
            <person name="William W."/>
        </authorList>
    </citation>
    <scope>NUCLEOTIDE SEQUENCE [LARGE SCALE GENOMIC DNA]</scope>
</reference>
<evidence type="ECO:0000256" key="5">
    <source>
        <dbReference type="ARBA" id="ARBA00022490"/>
    </source>
</evidence>
<evidence type="ECO:0000256" key="11">
    <source>
        <dbReference type="ARBA" id="ARBA00023306"/>
    </source>
</evidence>
<evidence type="ECO:0000256" key="4">
    <source>
        <dbReference type="ARBA" id="ARBA00022454"/>
    </source>
</evidence>
<evidence type="ECO:0000256" key="7">
    <source>
        <dbReference type="ARBA" id="ARBA00022701"/>
    </source>
</evidence>
<sequence length="275" mass="30991">MEKTVDALESMFQKAETDLKYITRKLDFELMNEDGIKQENNPLRMLKAIEDIKSEYSNLVQDMAAIQTAQKDAVEFLRGQLLTMAQMLEKLEAQTGQNPELAEETLNQFMELSLLMGIPKDSLLPTTHKEPSISDNPEPEKTSCQHSETSSDPAPVTLKKATHGNGEKQKKEAENTTVSACDRRANNSTFIEIDHDEFMSVSELIRGRAKLDDVNKAYKILWDHFKEERNKEALTPKEMNSMGLRVTGATGEAKLKILRALKLCQISRTGDVTLT</sequence>
<evidence type="ECO:0000256" key="6">
    <source>
        <dbReference type="ARBA" id="ARBA00022618"/>
    </source>
</evidence>
<dbReference type="Pfam" id="PF11362">
    <property type="entry name" value="DUF3161"/>
    <property type="match status" value="1"/>
</dbReference>
<keyword evidence="5" id="KW-0963">Cytoplasm</keyword>
<evidence type="ECO:0000256" key="12">
    <source>
        <dbReference type="ARBA" id="ARBA00023328"/>
    </source>
</evidence>
<comment type="subcellular location">
    <subcellularLocation>
        <location evidence="2">Chromosome</location>
        <location evidence="2">Centromere</location>
        <location evidence="2">Kinetochore</location>
    </subcellularLocation>
    <subcellularLocation>
        <location evidence="1">Cytoplasm</location>
        <location evidence="1">Cytoskeleton</location>
        <location evidence="1">Spindle</location>
    </subcellularLocation>
</comment>
<dbReference type="InterPro" id="IPR042091">
    <property type="entry name" value="Ska2_N"/>
</dbReference>
<comment type="caution">
    <text evidence="16">The sequence shown here is derived from an EMBL/GenBank/DDBJ whole genome shotgun (WGS) entry which is preliminary data.</text>
</comment>
<keyword evidence="4" id="KW-0158">Chromosome</keyword>
<accession>A0AAV2IIM5</accession>
<evidence type="ECO:0000259" key="15">
    <source>
        <dbReference type="Pfam" id="PF16740"/>
    </source>
</evidence>
<dbReference type="GO" id="GO:0000278">
    <property type="term" value="P:mitotic cell cycle"/>
    <property type="evidence" value="ECO:0007669"/>
    <property type="project" value="TreeGrafter"/>
</dbReference>